<dbReference type="RefSeq" id="WP_040985875.1">
    <property type="nucleotide sequence ID" value="NZ_CCNB01000012.1"/>
</dbReference>
<keyword evidence="3" id="KW-1185">Reference proteome</keyword>
<accession>A0A090DMM8</accession>
<dbReference type="CDD" id="cd07176">
    <property type="entry name" value="terB"/>
    <property type="match status" value="1"/>
</dbReference>
<evidence type="ECO:0000313" key="2">
    <source>
        <dbReference type="EMBL" id="CDX36533.1"/>
    </source>
</evidence>
<dbReference type="SUPFAM" id="SSF158682">
    <property type="entry name" value="TerB-like"/>
    <property type="match status" value="1"/>
</dbReference>
<proteinExistence type="predicted"/>
<dbReference type="STRING" id="69974.MPLDJ20_20599"/>
<name>A0A090DMM8_MESPL</name>
<dbReference type="Proteomes" id="UP000045285">
    <property type="component" value="Unassembled WGS sequence"/>
</dbReference>
<dbReference type="EMBL" id="CCMZ01000010">
    <property type="protein sequence ID" value="CDX15325.1"/>
    <property type="molecule type" value="Genomic_DNA"/>
</dbReference>
<dbReference type="Proteomes" id="UP000046373">
    <property type="component" value="Unassembled WGS sequence"/>
</dbReference>
<evidence type="ECO:0000313" key="3">
    <source>
        <dbReference type="Proteomes" id="UP000045285"/>
    </source>
</evidence>
<dbReference type="InterPro" id="IPR029024">
    <property type="entry name" value="TerB-like"/>
</dbReference>
<evidence type="ECO:0000313" key="4">
    <source>
        <dbReference type="Proteomes" id="UP000046373"/>
    </source>
</evidence>
<protein>
    <submittedName>
        <fullName evidence="1">Uncharacterized protein</fullName>
    </submittedName>
</protein>
<organism evidence="1 3">
    <name type="scientific">Mesorhizobium plurifarium</name>
    <dbReference type="NCBI Taxonomy" id="69974"/>
    <lineage>
        <taxon>Bacteria</taxon>
        <taxon>Pseudomonadati</taxon>
        <taxon>Pseudomonadota</taxon>
        <taxon>Alphaproteobacteria</taxon>
        <taxon>Hyphomicrobiales</taxon>
        <taxon>Phyllobacteriaceae</taxon>
        <taxon>Mesorhizobium</taxon>
    </lineage>
</organism>
<evidence type="ECO:0000313" key="1">
    <source>
        <dbReference type="EMBL" id="CDX15325.1"/>
    </source>
</evidence>
<gene>
    <name evidence="1" type="ORF">MPL3356_180043</name>
    <name evidence="2" type="ORF">MPLDJ20_20599</name>
</gene>
<dbReference type="Gene3D" id="1.10.3680.10">
    <property type="entry name" value="TerB-like"/>
    <property type="match status" value="1"/>
</dbReference>
<dbReference type="EMBL" id="CCNB01000012">
    <property type="protein sequence ID" value="CDX36533.1"/>
    <property type="molecule type" value="Genomic_DNA"/>
</dbReference>
<reference evidence="3" key="2">
    <citation type="submission" date="2014-08" db="EMBL/GenBank/DDBJ databases">
        <authorList>
            <person name="Moulin L."/>
        </authorList>
    </citation>
    <scope>NUCLEOTIDE SEQUENCE [LARGE SCALE GENOMIC DNA]</scope>
</reference>
<reference evidence="1 4" key="1">
    <citation type="submission" date="2014-08" db="EMBL/GenBank/DDBJ databases">
        <authorList>
            <person name="Moulin Lionel"/>
        </authorList>
    </citation>
    <scope>NUCLEOTIDE SEQUENCE [LARGE SCALE GENOMIC DNA]</scope>
</reference>
<dbReference type="AlphaFoldDB" id="A0A090DMM8"/>
<dbReference type="GeneID" id="31890752"/>
<sequence length="137" mass="15261">MPSLTPHEALIHLMVITSASDRDMTDVELARIGDVVRSWPVFVDFNQDRLVQVAQACQKALHEKDGLEGVLARVAEALPERLRDTAYAAAFEVAAIDLEMRMEEVRVLQLIRLKLDLDTLTVAAIARAAKARLRTLT</sequence>